<evidence type="ECO:0000313" key="5">
    <source>
        <dbReference type="Proteomes" id="UP000548326"/>
    </source>
</evidence>
<evidence type="ECO:0000259" key="3">
    <source>
        <dbReference type="PROSITE" id="PS50977"/>
    </source>
</evidence>
<protein>
    <submittedName>
        <fullName evidence="4">AcrR family transcriptional regulator</fullName>
    </submittedName>
</protein>
<evidence type="ECO:0000256" key="2">
    <source>
        <dbReference type="PROSITE-ProRule" id="PRU00335"/>
    </source>
</evidence>
<dbReference type="PANTHER" id="PTHR43479">
    <property type="entry name" value="ACREF/ENVCD OPERON REPRESSOR-RELATED"/>
    <property type="match status" value="1"/>
</dbReference>
<gene>
    <name evidence="4" type="ORF">HDF22_004776</name>
</gene>
<proteinExistence type="predicted"/>
<name>A0A841JHI5_9SPHI</name>
<sequence length="189" mass="22011">MTNTEITKKEKVIATAIELVVANGFNKVSTAEISKMSGVATGTMFHHFSSKDDIIIAAYKTVKRSFIAQTTNHQNENNVKEDLQSMWYNLIEWSLNHQDEFRYMQQFMNSPYYSKEVMSQDDTWTSLLDWWKAAIKTGQIKDIPVEFLIKMFSTVLYSTIDFLISYPDKKVEYLKHSFSMCWDMVGVDH</sequence>
<dbReference type="PROSITE" id="PS50977">
    <property type="entry name" value="HTH_TETR_2"/>
    <property type="match status" value="1"/>
</dbReference>
<dbReference type="SUPFAM" id="SSF46689">
    <property type="entry name" value="Homeodomain-like"/>
    <property type="match status" value="1"/>
</dbReference>
<dbReference type="Gene3D" id="1.10.357.10">
    <property type="entry name" value="Tetracycline Repressor, domain 2"/>
    <property type="match status" value="1"/>
</dbReference>
<dbReference type="GO" id="GO:0003677">
    <property type="term" value="F:DNA binding"/>
    <property type="evidence" value="ECO:0007669"/>
    <property type="project" value="UniProtKB-UniRule"/>
</dbReference>
<keyword evidence="1 2" id="KW-0238">DNA-binding</keyword>
<organism evidence="4 5">
    <name type="scientific">Mucilaginibacter lappiensis</name>
    <dbReference type="NCBI Taxonomy" id="354630"/>
    <lineage>
        <taxon>Bacteria</taxon>
        <taxon>Pseudomonadati</taxon>
        <taxon>Bacteroidota</taxon>
        <taxon>Sphingobacteriia</taxon>
        <taxon>Sphingobacteriales</taxon>
        <taxon>Sphingobacteriaceae</taxon>
        <taxon>Mucilaginibacter</taxon>
    </lineage>
</organism>
<dbReference type="SUPFAM" id="SSF48498">
    <property type="entry name" value="Tetracyclin repressor-like, C-terminal domain"/>
    <property type="match status" value="1"/>
</dbReference>
<dbReference type="RefSeq" id="WP_183589359.1">
    <property type="nucleotide sequence ID" value="NZ_JACHCA010000016.1"/>
</dbReference>
<reference evidence="4 5" key="1">
    <citation type="submission" date="2020-08" db="EMBL/GenBank/DDBJ databases">
        <title>Genomic Encyclopedia of Type Strains, Phase IV (KMG-V): Genome sequencing to study the core and pangenomes of soil and plant-associated prokaryotes.</title>
        <authorList>
            <person name="Whitman W."/>
        </authorList>
    </citation>
    <scope>NUCLEOTIDE SEQUENCE [LARGE SCALE GENOMIC DNA]</scope>
    <source>
        <strain evidence="4 5">MP601</strain>
    </source>
</reference>
<dbReference type="AlphaFoldDB" id="A0A841JHI5"/>
<evidence type="ECO:0000256" key="1">
    <source>
        <dbReference type="ARBA" id="ARBA00023125"/>
    </source>
</evidence>
<feature type="domain" description="HTH tetR-type" evidence="3">
    <location>
        <begin position="6"/>
        <end position="66"/>
    </location>
</feature>
<dbReference type="PANTHER" id="PTHR43479:SF11">
    <property type="entry name" value="ACREF_ENVCD OPERON REPRESSOR-RELATED"/>
    <property type="match status" value="1"/>
</dbReference>
<feature type="DNA-binding region" description="H-T-H motif" evidence="2">
    <location>
        <begin position="29"/>
        <end position="48"/>
    </location>
</feature>
<dbReference type="InterPro" id="IPR023772">
    <property type="entry name" value="DNA-bd_HTH_TetR-type_CS"/>
</dbReference>
<dbReference type="InterPro" id="IPR036271">
    <property type="entry name" value="Tet_transcr_reg_TetR-rel_C_sf"/>
</dbReference>
<comment type="caution">
    <text evidence="4">The sequence shown here is derived from an EMBL/GenBank/DDBJ whole genome shotgun (WGS) entry which is preliminary data.</text>
</comment>
<dbReference type="InterPro" id="IPR009057">
    <property type="entry name" value="Homeodomain-like_sf"/>
</dbReference>
<dbReference type="InterPro" id="IPR001647">
    <property type="entry name" value="HTH_TetR"/>
</dbReference>
<dbReference type="InterPro" id="IPR050624">
    <property type="entry name" value="HTH-type_Tx_Regulator"/>
</dbReference>
<dbReference type="EMBL" id="JACHCA010000016">
    <property type="protein sequence ID" value="MBB6130633.1"/>
    <property type="molecule type" value="Genomic_DNA"/>
</dbReference>
<dbReference type="Pfam" id="PF00440">
    <property type="entry name" value="TetR_N"/>
    <property type="match status" value="1"/>
</dbReference>
<accession>A0A841JHI5</accession>
<dbReference type="Proteomes" id="UP000548326">
    <property type="component" value="Unassembled WGS sequence"/>
</dbReference>
<dbReference type="PROSITE" id="PS01081">
    <property type="entry name" value="HTH_TETR_1"/>
    <property type="match status" value="1"/>
</dbReference>
<dbReference type="PRINTS" id="PR00455">
    <property type="entry name" value="HTHTETR"/>
</dbReference>
<evidence type="ECO:0000313" key="4">
    <source>
        <dbReference type="EMBL" id="MBB6130633.1"/>
    </source>
</evidence>